<keyword evidence="7" id="KW-1185">Reference proteome</keyword>
<dbReference type="EMBL" id="JALP01000106">
    <property type="protein sequence ID" value="THG90885.1"/>
    <property type="molecule type" value="Genomic_DNA"/>
</dbReference>
<dbReference type="eggNOG" id="COG1725">
    <property type="taxonomic scope" value="Bacteria"/>
</dbReference>
<gene>
    <name evidence="6" type="ORF">AJ85_08250</name>
    <name evidence="5" type="ORF">BALCAV_0203665</name>
</gene>
<dbReference type="SUPFAM" id="SSF46785">
    <property type="entry name" value="Winged helix' DNA-binding domain"/>
    <property type="match status" value="1"/>
</dbReference>
<evidence type="ECO:0000313" key="6">
    <source>
        <dbReference type="EMBL" id="THG90885.1"/>
    </source>
</evidence>
<dbReference type="Gene3D" id="1.10.10.10">
    <property type="entry name" value="Winged helix-like DNA-binding domain superfamily/Winged helix DNA-binding domain"/>
    <property type="match status" value="1"/>
</dbReference>
<dbReference type="CDD" id="cd07377">
    <property type="entry name" value="WHTH_GntR"/>
    <property type="match status" value="1"/>
</dbReference>
<dbReference type="PROSITE" id="PS50949">
    <property type="entry name" value="HTH_GNTR"/>
    <property type="match status" value="1"/>
</dbReference>
<evidence type="ECO:0000313" key="7">
    <source>
        <dbReference type="Proteomes" id="UP000002754"/>
    </source>
</evidence>
<dbReference type="EMBL" id="ALPT02000008">
    <property type="protein sequence ID" value="KGA98594.1"/>
    <property type="molecule type" value="Genomic_DNA"/>
</dbReference>
<evidence type="ECO:0000256" key="3">
    <source>
        <dbReference type="ARBA" id="ARBA00023163"/>
    </source>
</evidence>
<evidence type="ECO:0000256" key="1">
    <source>
        <dbReference type="ARBA" id="ARBA00023015"/>
    </source>
</evidence>
<dbReference type="STRING" id="1218173.BALCAV_0203665"/>
<dbReference type="GO" id="GO:0003700">
    <property type="term" value="F:DNA-binding transcription factor activity"/>
    <property type="evidence" value="ECO:0007669"/>
    <property type="project" value="InterPro"/>
</dbReference>
<name>A0A094WLF6_ALKAL</name>
<proteinExistence type="predicted"/>
<organism evidence="5 7">
    <name type="scientific">Alkalihalobacillus alcalophilus ATCC 27647 = CGMCC 1.3604</name>
    <dbReference type="NCBI Taxonomy" id="1218173"/>
    <lineage>
        <taxon>Bacteria</taxon>
        <taxon>Bacillati</taxon>
        <taxon>Bacillota</taxon>
        <taxon>Bacilli</taxon>
        <taxon>Bacillales</taxon>
        <taxon>Bacillaceae</taxon>
        <taxon>Alkalihalobacillus</taxon>
    </lineage>
</organism>
<evidence type="ECO:0000313" key="8">
    <source>
        <dbReference type="Proteomes" id="UP000297014"/>
    </source>
</evidence>
<protein>
    <submittedName>
        <fullName evidence="5 6">Transcriptional regulator</fullName>
    </submittedName>
</protein>
<dbReference type="Proteomes" id="UP000297014">
    <property type="component" value="Unassembled WGS sequence"/>
</dbReference>
<reference evidence="5 7" key="1">
    <citation type="journal article" date="2014" name="Genome Announc.">
        <title>Draft Genome Sequence of Bacillus alcalophilus AV1934, a Classic Alkaliphile Isolated from Human Feces in 1934.</title>
        <authorList>
            <person name="Attie O."/>
            <person name="Jayaprakash A."/>
            <person name="Shah H."/>
            <person name="Paulsen I.T."/>
            <person name="Morino M."/>
            <person name="Takahashi Y."/>
            <person name="Narumi I."/>
            <person name="Sachidanandam R."/>
            <person name="Satoh K."/>
            <person name="Ito M."/>
            <person name="Krulwich T.A."/>
        </authorList>
    </citation>
    <scope>NUCLEOTIDE SEQUENCE [LARGE SCALE GENOMIC DNA]</scope>
    <source>
        <strain evidence="5 7">AV1934</strain>
    </source>
</reference>
<dbReference type="Proteomes" id="UP000002754">
    <property type="component" value="Unassembled WGS sequence"/>
</dbReference>
<accession>A0A094WLF6</accession>
<dbReference type="AlphaFoldDB" id="A0A094WLF6"/>
<evidence type="ECO:0000259" key="4">
    <source>
        <dbReference type="PROSITE" id="PS50949"/>
    </source>
</evidence>
<dbReference type="PANTHER" id="PTHR38445">
    <property type="entry name" value="HTH-TYPE TRANSCRIPTIONAL REPRESSOR YTRA"/>
    <property type="match status" value="1"/>
</dbReference>
<feature type="domain" description="HTH gntR-type" evidence="4">
    <location>
        <begin position="9"/>
        <end position="77"/>
    </location>
</feature>
<reference evidence="6 8" key="2">
    <citation type="submission" date="2014-01" db="EMBL/GenBank/DDBJ databases">
        <title>Draft genome sequencing of Bacillus alcalophilus CGMCC 1.3604.</title>
        <authorList>
            <person name="Yang J."/>
            <person name="Diao L."/>
            <person name="Yang S."/>
        </authorList>
    </citation>
    <scope>NUCLEOTIDE SEQUENCE [LARGE SCALE GENOMIC DNA]</scope>
    <source>
        <strain evidence="6 8">CGMCC 1.3604</strain>
    </source>
</reference>
<evidence type="ECO:0000256" key="2">
    <source>
        <dbReference type="ARBA" id="ARBA00023125"/>
    </source>
</evidence>
<dbReference type="RefSeq" id="WP_003324627.1">
    <property type="nucleotide sequence ID" value="NZ_ALPT02000008.1"/>
</dbReference>
<dbReference type="OrthoDB" id="362473at2"/>
<dbReference type="InterPro" id="IPR036390">
    <property type="entry name" value="WH_DNA-bd_sf"/>
</dbReference>
<dbReference type="GO" id="GO:0003677">
    <property type="term" value="F:DNA binding"/>
    <property type="evidence" value="ECO:0007669"/>
    <property type="project" value="UniProtKB-KW"/>
</dbReference>
<dbReference type="Pfam" id="PF00392">
    <property type="entry name" value="GntR"/>
    <property type="match status" value="1"/>
</dbReference>
<dbReference type="InterPro" id="IPR036388">
    <property type="entry name" value="WH-like_DNA-bd_sf"/>
</dbReference>
<keyword evidence="1" id="KW-0805">Transcription regulation</keyword>
<dbReference type="InterPro" id="IPR000524">
    <property type="entry name" value="Tscrpt_reg_HTH_GntR"/>
</dbReference>
<dbReference type="SMART" id="SM00345">
    <property type="entry name" value="HTH_GNTR"/>
    <property type="match status" value="1"/>
</dbReference>
<sequence length="127" mass="14763">MSDTFHSSKPIYIQLVERIKKEIVRNDLKPGDKLPSVREMALQSGVNPNTVQRTYRELESEEIAESKRGQGTFVTENQVVLEEMRQKLKNEEIAQFVSSMYEMGYQKEEILTGLEEFLNEYNRGEKG</sequence>
<evidence type="ECO:0000313" key="5">
    <source>
        <dbReference type="EMBL" id="KGA98594.1"/>
    </source>
</evidence>
<comment type="caution">
    <text evidence="5">The sequence shown here is derived from an EMBL/GenBank/DDBJ whole genome shotgun (WGS) entry which is preliminary data.</text>
</comment>
<keyword evidence="2" id="KW-0238">DNA-binding</keyword>
<dbReference type="PANTHER" id="PTHR38445:SF6">
    <property type="entry name" value="GNTR-FAMILY TRANSCRIPTIONAL REGULATOR"/>
    <property type="match status" value="1"/>
</dbReference>
<keyword evidence="3" id="KW-0804">Transcription</keyword>